<accession>A0ABY5PY46</accession>
<dbReference type="RefSeq" id="WP_257856229.1">
    <property type="nucleotide sequence ID" value="NZ_CP102514.1"/>
</dbReference>
<evidence type="ECO:0000313" key="2">
    <source>
        <dbReference type="EMBL" id="UUY48964.1"/>
    </source>
</evidence>
<proteinExistence type="predicted"/>
<protein>
    <submittedName>
        <fullName evidence="2">DUF5956 family protein</fullName>
    </submittedName>
</protein>
<evidence type="ECO:0000313" key="3">
    <source>
        <dbReference type="Proteomes" id="UP001057738"/>
    </source>
</evidence>
<dbReference type="Pfam" id="PF19381">
    <property type="entry name" value="DUF5956"/>
    <property type="match status" value="1"/>
</dbReference>
<feature type="region of interest" description="Disordered" evidence="1">
    <location>
        <begin position="1"/>
        <end position="26"/>
    </location>
</feature>
<gene>
    <name evidence="2" type="ORF">NRK68_18220</name>
</gene>
<dbReference type="EMBL" id="CP102514">
    <property type="protein sequence ID" value="UUY48964.1"/>
    <property type="molecule type" value="Genomic_DNA"/>
</dbReference>
<name>A0ABY5PY46_9ACTN</name>
<dbReference type="Proteomes" id="UP001057738">
    <property type="component" value="Chromosome"/>
</dbReference>
<dbReference type="GeneID" id="95575425"/>
<keyword evidence="3" id="KW-1185">Reference proteome</keyword>
<organism evidence="2 3">
    <name type="scientific">Streptomyces yangpuensis</name>
    <dbReference type="NCBI Taxonomy" id="1648182"/>
    <lineage>
        <taxon>Bacteria</taxon>
        <taxon>Bacillati</taxon>
        <taxon>Actinomycetota</taxon>
        <taxon>Actinomycetes</taxon>
        <taxon>Kitasatosporales</taxon>
        <taxon>Streptomycetaceae</taxon>
        <taxon>Streptomyces</taxon>
    </lineage>
</organism>
<sequence length="164" mass="18061">MSWDEDGTPHPLAQRRTGRSELEADRLPEMRELEALGWEPAPEDLRWVFLPYVWPPAARTWIPDRSTHWAVDTALDGHGHITGVECAPLPEPDLRGLDREADEALAALGLPPRPRGRLWLLRPVGPFPTVAAVLAHLDALTATTPTTDLPTLARTELAALHASS</sequence>
<reference evidence="2" key="1">
    <citation type="submission" date="2022-08" db="EMBL/GenBank/DDBJ databases">
        <authorList>
            <person name="Tian L."/>
        </authorList>
    </citation>
    <scope>NUCLEOTIDE SEQUENCE</scope>
    <source>
        <strain evidence="2">CM253</strain>
    </source>
</reference>
<evidence type="ECO:0000256" key="1">
    <source>
        <dbReference type="SAM" id="MobiDB-lite"/>
    </source>
</evidence>
<dbReference type="InterPro" id="IPR046000">
    <property type="entry name" value="DUF5956"/>
</dbReference>